<evidence type="ECO:0000256" key="6">
    <source>
        <dbReference type="ARBA" id="ARBA00022598"/>
    </source>
</evidence>
<protein>
    <submittedName>
        <fullName evidence="21">Carbamoyl-phosphate synthase large subunit</fullName>
        <ecNumber evidence="21">6.3.5.5</ecNumber>
    </submittedName>
</protein>
<sequence length="937" mass="103879">MPKDNSIKSVLIIGSGPIVIGQACEFDYSGSQAARSLREEGIEVTLINSNPATIMTDSITADNVYLKPLEKKSIIEILEKHQIDAVLPTMGGQTALNLAIDCDKAGIWKKYGVKIIGVDIAAIETTEDREKFRLLMIELGVNVCKGNTATSFLEGKEIAQEIGFPLVIRPSFTLGGTGGGFVNTPEEFDAALTRGLHASPTHEVLVEQSIMGWKEYELELLRDNIGNVIIICSIENFDPMGIHTGDSITVAPAMTLPDTTYQKMRDLAIKMMNGIGQFAGGCNVQFSVNPEDDTIIAIEINPRVSRSSALASKATGYPIAKVAAKLAIGYNLDELKNSITKTTSAFFEPALDYVIVKIPRWNFDKFKGANKKLGLQMKSVGEVMGIGRTFQEALQKACQSLEIKRNGLGADGKEKTNYDQLMDSLANPSWDRLFTIKDAMKFGVATSTIQKVTKIDPWFLQQIEELELTEREILKYTLETIPVDLMRTAKVKGFADRQLAYLLRCKESEVHEKRTSMGIKRVFKMVDTCAAEFEAVTPYYYSTFDGENESKVSDRKKVVVLGSGPNRIGQGIEFDYSCVHGVLAATECGYETIMINCNPETVSTDSDISDKLYFEPVFWEHIYDIILHEKPEGVIVQLGGQTALKLAEKLTRFGIKIMGTTYESLDLAEDRGAFSTLLKENDIPYPPFASVTSAEEALEVCKDLKFPLLVRPSYVLGGQNMKIVINEKELEAQVLDILKDSPGNHVLLDHFLDRAIEAEADAICDGENVHIIGIMEHIEPAGIHSGDSYAVLPPFDLSENVMNQIETYTKKIALALNTVGLINIQFAIKNEIVYIIEANPRASRTVPFIAKAYGEPYVNYAAKVMLGEKKVTDFTFNPQLEGYAIKVPVFSHSKFPEVNKELGPEMKSTGEAIYFIDTLEDEYFTKIYSERNLYLSK</sequence>
<proteinExistence type="inferred from homology"/>
<dbReference type="Gene3D" id="3.40.50.20">
    <property type="match status" value="2"/>
</dbReference>
<dbReference type="Proteomes" id="UP000323866">
    <property type="component" value="Unassembled WGS sequence"/>
</dbReference>
<evidence type="ECO:0000313" key="24">
    <source>
        <dbReference type="Proteomes" id="UP001570846"/>
    </source>
</evidence>
<dbReference type="Pfam" id="PF25596">
    <property type="entry name" value="CPSase_L_D1"/>
    <property type="match status" value="2"/>
</dbReference>
<dbReference type="SUPFAM" id="SSF48108">
    <property type="entry name" value="Carbamoyl phosphate synthetase, large subunit connection domain"/>
    <property type="match status" value="1"/>
</dbReference>
<reference evidence="22 24" key="3">
    <citation type="submission" date="2024-08" db="EMBL/GenBank/DDBJ databases">
        <authorList>
            <person name="Wei W."/>
        </authorList>
    </citation>
    <scope>NUCLEOTIDE SEQUENCE [LARGE SCALE GENOMIC DNA]</scope>
    <source>
        <strain evidence="22 24">XU2</strain>
    </source>
</reference>
<dbReference type="GO" id="GO:0006221">
    <property type="term" value="P:pyrimidine nucleotide biosynthetic process"/>
    <property type="evidence" value="ECO:0007669"/>
    <property type="project" value="UniProtKB-KW"/>
</dbReference>
<keyword evidence="10 19" id="KW-0547">Nucleotide-binding</keyword>
<dbReference type="Proteomes" id="UP001570846">
    <property type="component" value="Unassembled WGS sequence"/>
</dbReference>
<dbReference type="InterPro" id="IPR006275">
    <property type="entry name" value="CPSase_lsu"/>
</dbReference>
<evidence type="ECO:0000256" key="11">
    <source>
        <dbReference type="ARBA" id="ARBA00022840"/>
    </source>
</evidence>
<keyword evidence="5" id="KW-0055">Arginine biosynthesis</keyword>
<dbReference type="OrthoDB" id="9804197at2"/>
<evidence type="ECO:0000256" key="3">
    <source>
        <dbReference type="ARBA" id="ARBA00005077"/>
    </source>
</evidence>
<gene>
    <name evidence="21" type="primary">carB</name>
    <name evidence="22" type="ORF">ACD591_06850</name>
    <name evidence="21" type="ORF">FOE74_12905</name>
</gene>
<comment type="catalytic activity">
    <reaction evidence="16">
        <text>hydrogencarbonate + L-glutamine + 2 ATP + H2O = carbamoyl phosphate + L-glutamate + 2 ADP + phosphate + 2 H(+)</text>
        <dbReference type="Rhea" id="RHEA:18633"/>
        <dbReference type="ChEBI" id="CHEBI:15377"/>
        <dbReference type="ChEBI" id="CHEBI:15378"/>
        <dbReference type="ChEBI" id="CHEBI:17544"/>
        <dbReference type="ChEBI" id="CHEBI:29985"/>
        <dbReference type="ChEBI" id="CHEBI:30616"/>
        <dbReference type="ChEBI" id="CHEBI:43474"/>
        <dbReference type="ChEBI" id="CHEBI:58228"/>
        <dbReference type="ChEBI" id="CHEBI:58359"/>
        <dbReference type="ChEBI" id="CHEBI:456216"/>
        <dbReference type="EC" id="6.3.5.5"/>
    </reaction>
</comment>
<dbReference type="RefSeq" id="WP_149099033.1">
    <property type="nucleotide sequence ID" value="NZ_BMMG01000004.1"/>
</dbReference>
<dbReference type="NCBIfam" id="NF009455">
    <property type="entry name" value="PRK12815.1"/>
    <property type="match status" value="1"/>
</dbReference>
<keyword evidence="7" id="KW-0028">Amino-acid biosynthesis</keyword>
<evidence type="ECO:0000256" key="2">
    <source>
        <dbReference type="ARBA" id="ARBA00004812"/>
    </source>
</evidence>
<evidence type="ECO:0000256" key="1">
    <source>
        <dbReference type="ARBA" id="ARBA00001936"/>
    </source>
</evidence>
<comment type="pathway">
    <text evidence="2">Pyrimidine metabolism; UMP biosynthesis via de novo pathway; (S)-dihydroorotate from bicarbonate: step 1/3.</text>
</comment>
<dbReference type="SUPFAM" id="SSF52440">
    <property type="entry name" value="PreATP-grasp domain"/>
    <property type="match status" value="2"/>
</dbReference>
<dbReference type="GO" id="GO:0005524">
    <property type="term" value="F:ATP binding"/>
    <property type="evidence" value="ECO:0007669"/>
    <property type="project" value="UniProtKB-UniRule"/>
</dbReference>
<keyword evidence="11 19" id="KW-0067">ATP-binding</keyword>
<evidence type="ECO:0000256" key="10">
    <source>
        <dbReference type="ARBA" id="ARBA00022741"/>
    </source>
</evidence>
<dbReference type="GO" id="GO:0004087">
    <property type="term" value="F:carbamoyl-phosphate synthase (ammonia) activity"/>
    <property type="evidence" value="ECO:0007669"/>
    <property type="project" value="UniProtKB-EC"/>
</dbReference>
<keyword evidence="14" id="KW-0464">Manganese</keyword>
<evidence type="ECO:0000256" key="19">
    <source>
        <dbReference type="PROSITE-ProRule" id="PRU00409"/>
    </source>
</evidence>
<dbReference type="GO" id="GO:0006526">
    <property type="term" value="P:L-arginine biosynthetic process"/>
    <property type="evidence" value="ECO:0007669"/>
    <property type="project" value="UniProtKB-KW"/>
</dbReference>
<evidence type="ECO:0000256" key="15">
    <source>
        <dbReference type="ARBA" id="ARBA00047359"/>
    </source>
</evidence>
<dbReference type="EMBL" id="VKKZ01000021">
    <property type="protein sequence ID" value="KAA6433373.1"/>
    <property type="molecule type" value="Genomic_DNA"/>
</dbReference>
<comment type="function">
    <text evidence="17">Large subunit of the glutamine-dependent carbamoyl phosphate synthetase (CPSase). CPSase catalyzes the formation of carbamoyl phosphate from the ammonia moiety of glutamine, carbonate, and phosphate donated by ATP, constituting the first step of 2 biosynthetic pathways, one leading to arginine and/or urea and the other to pyrimidine nucleotides. The large subunit (synthetase) binds the substrates ammonia (free or transferred from glutamine from the small subunit), hydrogencarbonate and ATP and carries out an ATP-coupled ligase reaction, activating hydrogencarbonate by forming carboxy phosphate which reacts with ammonia to form carbamoyl phosphate.</text>
</comment>
<dbReference type="Pfam" id="PF02787">
    <property type="entry name" value="CPSase_L_D3"/>
    <property type="match status" value="1"/>
</dbReference>
<evidence type="ECO:0000256" key="16">
    <source>
        <dbReference type="ARBA" id="ARBA00048816"/>
    </source>
</evidence>
<feature type="domain" description="ATP-grasp" evidence="20">
    <location>
        <begin position="133"/>
        <end position="328"/>
    </location>
</feature>
<dbReference type="InterPro" id="IPR058047">
    <property type="entry name" value="CPSase_preATP-grasp"/>
</dbReference>
<dbReference type="InterPro" id="IPR016185">
    <property type="entry name" value="PreATP-grasp_dom_sf"/>
</dbReference>
<dbReference type="InterPro" id="IPR036897">
    <property type="entry name" value="CarbamoylP_synth_lsu_oligo_sf"/>
</dbReference>
<evidence type="ECO:0000256" key="14">
    <source>
        <dbReference type="ARBA" id="ARBA00023211"/>
    </source>
</evidence>
<comment type="pathway">
    <text evidence="3">Amino-acid biosynthesis; L-arginine biosynthesis; carbamoyl phosphate from bicarbonate: step 1/1.</text>
</comment>
<keyword evidence="13" id="KW-0665">Pyrimidine biosynthesis</keyword>
<evidence type="ECO:0000256" key="12">
    <source>
        <dbReference type="ARBA" id="ARBA00022842"/>
    </source>
</evidence>
<comment type="caution">
    <text evidence="21">The sequence shown here is derived from an EMBL/GenBank/DDBJ whole genome shotgun (WGS) entry which is preliminary data.</text>
</comment>
<dbReference type="FunFam" id="3.30.470.20:FF:000026">
    <property type="entry name" value="Carbamoyl-phosphate synthase large chain"/>
    <property type="match status" value="1"/>
</dbReference>
<dbReference type="GO" id="GO:0005737">
    <property type="term" value="C:cytoplasm"/>
    <property type="evidence" value="ECO:0007669"/>
    <property type="project" value="TreeGrafter"/>
</dbReference>
<dbReference type="InterPro" id="IPR005480">
    <property type="entry name" value="CPSase_lsu_oligo"/>
</dbReference>
<keyword evidence="24" id="KW-1185">Reference proteome</keyword>
<dbReference type="FunFam" id="1.10.1030.10:FF:000002">
    <property type="entry name" value="Carbamoyl-phosphate synthase large chain"/>
    <property type="match status" value="1"/>
</dbReference>
<dbReference type="EC" id="6.3.5.5" evidence="21"/>
<evidence type="ECO:0000313" key="23">
    <source>
        <dbReference type="Proteomes" id="UP000323866"/>
    </source>
</evidence>
<reference evidence="21 23" key="2">
    <citation type="submission" date="2019-09" db="EMBL/GenBank/DDBJ databases">
        <title>A bacterium isolated from glacier soil.</title>
        <authorList>
            <person name="Liu Q."/>
        </authorList>
    </citation>
    <scope>NUCLEOTIDE SEQUENCE [LARGE SCALE GENOMIC DNA]</scope>
    <source>
        <strain evidence="21 23">MDT1-10-3</strain>
    </source>
</reference>
<dbReference type="InterPro" id="IPR005483">
    <property type="entry name" value="CPSase_dom"/>
</dbReference>
<evidence type="ECO:0000256" key="18">
    <source>
        <dbReference type="ARBA" id="ARBA00062056"/>
    </source>
</evidence>
<dbReference type="NCBIfam" id="TIGR01369">
    <property type="entry name" value="CPSaseII_lrg"/>
    <property type="match status" value="1"/>
</dbReference>
<evidence type="ECO:0000256" key="8">
    <source>
        <dbReference type="ARBA" id="ARBA00022723"/>
    </source>
</evidence>
<evidence type="ECO:0000313" key="22">
    <source>
        <dbReference type="EMBL" id="MFA1771004.1"/>
    </source>
</evidence>
<dbReference type="InterPro" id="IPR013815">
    <property type="entry name" value="ATP_grasp_subdomain_1"/>
</dbReference>
<dbReference type="Gene3D" id="3.30.1490.20">
    <property type="entry name" value="ATP-grasp fold, A domain"/>
    <property type="match status" value="1"/>
</dbReference>
<accession>A0A5M8QEF6</accession>
<comment type="subunit">
    <text evidence="18">Composed of two chains; the small (or glutamine) chain promotes the hydrolysis of glutamine to ammonia, which is used by the large (or ammonia) chain to synthesize carbamoyl phosphate. Tetramer of heterodimers (alpha,beta)4.</text>
</comment>
<dbReference type="PRINTS" id="PR00098">
    <property type="entry name" value="CPSASE"/>
</dbReference>
<keyword evidence="9" id="KW-0677">Repeat</keyword>
<dbReference type="EMBL" id="JBGOGF010000003">
    <property type="protein sequence ID" value="MFA1771004.1"/>
    <property type="molecule type" value="Genomic_DNA"/>
</dbReference>
<dbReference type="PANTHER" id="PTHR11405">
    <property type="entry name" value="CARBAMOYLTRANSFERASE FAMILY MEMBER"/>
    <property type="match status" value="1"/>
</dbReference>
<feature type="domain" description="ATP-grasp" evidence="20">
    <location>
        <begin position="675"/>
        <end position="866"/>
    </location>
</feature>
<evidence type="ECO:0000256" key="7">
    <source>
        <dbReference type="ARBA" id="ARBA00022605"/>
    </source>
</evidence>
<dbReference type="InterPro" id="IPR005479">
    <property type="entry name" value="CPAse_ATP-bd"/>
</dbReference>
<dbReference type="GO" id="GO:0046872">
    <property type="term" value="F:metal ion binding"/>
    <property type="evidence" value="ECO:0007669"/>
    <property type="project" value="UniProtKB-KW"/>
</dbReference>
<dbReference type="Pfam" id="PF02786">
    <property type="entry name" value="CPSase_L_D2"/>
    <property type="match status" value="2"/>
</dbReference>
<dbReference type="PROSITE" id="PS51257">
    <property type="entry name" value="PROKAR_LIPOPROTEIN"/>
    <property type="match status" value="1"/>
</dbReference>
<dbReference type="FunFam" id="3.30.470.20:FF:000007">
    <property type="entry name" value="Carbamoyl-phosphate synthase large chain"/>
    <property type="match status" value="1"/>
</dbReference>
<evidence type="ECO:0000256" key="17">
    <source>
        <dbReference type="ARBA" id="ARBA00057223"/>
    </source>
</evidence>
<dbReference type="GO" id="GO:0006541">
    <property type="term" value="P:glutamine metabolic process"/>
    <property type="evidence" value="ECO:0007669"/>
    <property type="project" value="TreeGrafter"/>
</dbReference>
<comment type="catalytic activity">
    <reaction evidence="15">
        <text>hydrogencarbonate + NH4(+) + 2 ATP = carbamoyl phosphate + 2 ADP + phosphate + 2 H(+)</text>
        <dbReference type="Rhea" id="RHEA:18029"/>
        <dbReference type="ChEBI" id="CHEBI:15378"/>
        <dbReference type="ChEBI" id="CHEBI:17544"/>
        <dbReference type="ChEBI" id="CHEBI:28938"/>
        <dbReference type="ChEBI" id="CHEBI:30616"/>
        <dbReference type="ChEBI" id="CHEBI:43474"/>
        <dbReference type="ChEBI" id="CHEBI:58228"/>
        <dbReference type="ChEBI" id="CHEBI:456216"/>
        <dbReference type="EC" id="6.3.4.16"/>
    </reaction>
</comment>
<dbReference type="AlphaFoldDB" id="A0A5M8QEF6"/>
<name>A0A5M8QEF6_9BACT</name>
<reference evidence="21 23" key="1">
    <citation type="submission" date="2019-07" db="EMBL/GenBank/DDBJ databases">
        <authorList>
            <person name="Qu J.-H."/>
        </authorList>
    </citation>
    <scope>NUCLEOTIDE SEQUENCE [LARGE SCALE GENOMIC DNA]</scope>
    <source>
        <strain evidence="21 23">MDT1-10-3</strain>
    </source>
</reference>
<evidence type="ECO:0000313" key="21">
    <source>
        <dbReference type="EMBL" id="KAA6433373.1"/>
    </source>
</evidence>
<dbReference type="SUPFAM" id="SSF56059">
    <property type="entry name" value="Glutathione synthetase ATP-binding domain-like"/>
    <property type="match status" value="2"/>
</dbReference>
<dbReference type="NCBIfam" id="NF003671">
    <property type="entry name" value="PRK05294.1"/>
    <property type="match status" value="1"/>
</dbReference>
<keyword evidence="12" id="KW-0460">Magnesium</keyword>
<dbReference type="PROSITE" id="PS00867">
    <property type="entry name" value="CPSASE_2"/>
    <property type="match status" value="1"/>
</dbReference>
<comment type="similarity">
    <text evidence="4">Belongs to the CarB family.</text>
</comment>
<organism evidence="21 23">
    <name type="scientific">Rufibacter glacialis</name>
    <dbReference type="NCBI Taxonomy" id="1259555"/>
    <lineage>
        <taxon>Bacteria</taxon>
        <taxon>Pseudomonadati</taxon>
        <taxon>Bacteroidota</taxon>
        <taxon>Cytophagia</taxon>
        <taxon>Cytophagales</taxon>
        <taxon>Hymenobacteraceae</taxon>
        <taxon>Rufibacter</taxon>
    </lineage>
</organism>
<dbReference type="PROSITE" id="PS00866">
    <property type="entry name" value="CPSASE_1"/>
    <property type="match status" value="1"/>
</dbReference>
<dbReference type="PROSITE" id="PS50975">
    <property type="entry name" value="ATP_GRASP"/>
    <property type="match status" value="2"/>
</dbReference>
<dbReference type="SMART" id="SM01096">
    <property type="entry name" value="CPSase_L_D3"/>
    <property type="match status" value="1"/>
</dbReference>
<dbReference type="Gene3D" id="1.10.1030.10">
    <property type="entry name" value="Carbamoyl-phosphate synthetase, large subunit oligomerisation domain"/>
    <property type="match status" value="1"/>
</dbReference>
<keyword evidence="6 21" id="KW-0436">Ligase</keyword>
<dbReference type="FunFam" id="3.40.50.20:FF:000001">
    <property type="entry name" value="Carbamoyl-phosphate synthase large chain"/>
    <property type="match status" value="2"/>
</dbReference>
<dbReference type="Gene3D" id="3.30.470.20">
    <property type="entry name" value="ATP-grasp fold, B domain"/>
    <property type="match status" value="2"/>
</dbReference>
<evidence type="ECO:0000259" key="20">
    <source>
        <dbReference type="PROSITE" id="PS50975"/>
    </source>
</evidence>
<keyword evidence="8" id="KW-0479">Metal-binding</keyword>
<dbReference type="InterPro" id="IPR011761">
    <property type="entry name" value="ATP-grasp"/>
</dbReference>
<dbReference type="PANTHER" id="PTHR11405:SF53">
    <property type="entry name" value="CARBAMOYL-PHOSPHATE SYNTHASE [AMMONIA], MITOCHONDRIAL"/>
    <property type="match status" value="1"/>
</dbReference>
<comment type="cofactor">
    <cofactor evidence="1">
        <name>Mn(2+)</name>
        <dbReference type="ChEBI" id="CHEBI:29035"/>
    </cofactor>
</comment>
<evidence type="ECO:0000256" key="9">
    <source>
        <dbReference type="ARBA" id="ARBA00022737"/>
    </source>
</evidence>
<evidence type="ECO:0000256" key="4">
    <source>
        <dbReference type="ARBA" id="ARBA00009799"/>
    </source>
</evidence>
<evidence type="ECO:0000256" key="13">
    <source>
        <dbReference type="ARBA" id="ARBA00022975"/>
    </source>
</evidence>
<evidence type="ECO:0000256" key="5">
    <source>
        <dbReference type="ARBA" id="ARBA00022571"/>
    </source>
</evidence>
<dbReference type="GO" id="GO:0004088">
    <property type="term" value="F:carbamoyl-phosphate synthase (glutamine-hydrolyzing) activity"/>
    <property type="evidence" value="ECO:0007669"/>
    <property type="project" value="UniProtKB-EC"/>
</dbReference>